<feature type="region of interest" description="Disordered" evidence="1">
    <location>
        <begin position="52"/>
        <end position="87"/>
    </location>
</feature>
<name>A0A7W7M5Z5_9ACTN</name>
<comment type="caution">
    <text evidence="2">The sequence shown here is derived from an EMBL/GenBank/DDBJ whole genome shotgun (WGS) entry which is preliminary data.</text>
</comment>
<keyword evidence="3" id="KW-1185">Reference proteome</keyword>
<organism evidence="2 3">
    <name type="scientific">Actinoplanes octamycinicus</name>
    <dbReference type="NCBI Taxonomy" id="135948"/>
    <lineage>
        <taxon>Bacteria</taxon>
        <taxon>Bacillati</taxon>
        <taxon>Actinomycetota</taxon>
        <taxon>Actinomycetes</taxon>
        <taxon>Micromonosporales</taxon>
        <taxon>Micromonosporaceae</taxon>
        <taxon>Actinoplanes</taxon>
    </lineage>
</organism>
<gene>
    <name evidence="2" type="ORF">BJY16_001761</name>
</gene>
<dbReference type="AlphaFoldDB" id="A0A7W7M5Z5"/>
<evidence type="ECO:0000313" key="2">
    <source>
        <dbReference type="EMBL" id="MBB4738302.1"/>
    </source>
</evidence>
<dbReference type="EMBL" id="JACHNB010000001">
    <property type="protein sequence ID" value="MBB4738302.1"/>
    <property type="molecule type" value="Genomic_DNA"/>
</dbReference>
<accession>A0A7W7M5Z5</accession>
<dbReference type="RefSeq" id="WP_185038587.1">
    <property type="nucleotide sequence ID" value="NZ_BAABFG010000005.1"/>
</dbReference>
<sequence length="87" mass="9099">MDLTAASVSSTSHLTDTTQAAQVAGLVQGYNQQLGELLTQAWNLDRETAEALGQFPPPTAGSGKPGPKITKEDLAALKGKTPQQVHD</sequence>
<proteinExistence type="predicted"/>
<dbReference type="Proteomes" id="UP000546162">
    <property type="component" value="Unassembled WGS sequence"/>
</dbReference>
<protein>
    <submittedName>
        <fullName evidence="2">Uncharacterized protein</fullName>
    </submittedName>
</protein>
<evidence type="ECO:0000313" key="3">
    <source>
        <dbReference type="Proteomes" id="UP000546162"/>
    </source>
</evidence>
<reference evidence="2 3" key="1">
    <citation type="submission" date="2020-08" db="EMBL/GenBank/DDBJ databases">
        <title>Sequencing the genomes of 1000 actinobacteria strains.</title>
        <authorList>
            <person name="Klenk H.-P."/>
        </authorList>
    </citation>
    <scope>NUCLEOTIDE SEQUENCE [LARGE SCALE GENOMIC DNA]</scope>
    <source>
        <strain evidence="2 3">DSM 45809</strain>
    </source>
</reference>
<evidence type="ECO:0000256" key="1">
    <source>
        <dbReference type="SAM" id="MobiDB-lite"/>
    </source>
</evidence>